<reference evidence="2" key="2">
    <citation type="submission" date="2025-08" db="UniProtKB">
        <authorList>
            <consortium name="Ensembl"/>
        </authorList>
    </citation>
    <scope>IDENTIFICATION</scope>
    <source>
        <strain evidence="2">Guanapo</strain>
    </source>
</reference>
<feature type="domain" description="PID" evidence="1">
    <location>
        <begin position="94"/>
        <end position="158"/>
    </location>
</feature>
<accession>A0A3P9QI11</accession>
<organism evidence="2 3">
    <name type="scientific">Poecilia reticulata</name>
    <name type="common">Guppy</name>
    <name type="synonym">Acanthophacelus reticulatus</name>
    <dbReference type="NCBI Taxonomy" id="8081"/>
    <lineage>
        <taxon>Eukaryota</taxon>
        <taxon>Metazoa</taxon>
        <taxon>Chordata</taxon>
        <taxon>Craniata</taxon>
        <taxon>Vertebrata</taxon>
        <taxon>Euteleostomi</taxon>
        <taxon>Actinopterygii</taxon>
        <taxon>Neopterygii</taxon>
        <taxon>Teleostei</taxon>
        <taxon>Neoteleostei</taxon>
        <taxon>Acanthomorphata</taxon>
        <taxon>Ovalentaria</taxon>
        <taxon>Atherinomorphae</taxon>
        <taxon>Cyprinodontiformes</taxon>
        <taxon>Poeciliidae</taxon>
        <taxon>Poeciliinae</taxon>
        <taxon>Poecilia</taxon>
    </lineage>
</organism>
<dbReference type="Proteomes" id="UP000242638">
    <property type="component" value="Unassembled WGS sequence"/>
</dbReference>
<dbReference type="InterPro" id="IPR006020">
    <property type="entry name" value="PTB/PI_dom"/>
</dbReference>
<dbReference type="PROSITE" id="PS01179">
    <property type="entry name" value="PID"/>
    <property type="match status" value="1"/>
</dbReference>
<sequence length="179" mass="20364">MFINTNNYQNKRNSKVQKTGSWGLATTIASAGWTLRAIGDKPPTISDKPPSAAERRRQPALSILHSNHPIRHTCKWEEHKEGQQDQPTRSRYEGDGVRYKAKLIGLDLVPDPQGEKMLLDSMMKLKGFEVSARKQGQHKMRIWLKISSSGLKILDERTGVSQKFFILNPKRTHFCTVLV</sequence>
<dbReference type="Pfam" id="PF21792">
    <property type="entry name" value="DAB2_SBM"/>
    <property type="match status" value="1"/>
</dbReference>
<proteinExistence type="predicted"/>
<dbReference type="STRING" id="8081.ENSPREP00000033761"/>
<keyword evidence="3" id="KW-1185">Reference proteome</keyword>
<evidence type="ECO:0000313" key="2">
    <source>
        <dbReference type="Ensembl" id="ENSPREP00000033761.1"/>
    </source>
</evidence>
<reference evidence="2" key="3">
    <citation type="submission" date="2025-09" db="UniProtKB">
        <authorList>
            <consortium name="Ensembl"/>
        </authorList>
    </citation>
    <scope>IDENTIFICATION</scope>
    <source>
        <strain evidence="2">Guanapo</strain>
    </source>
</reference>
<dbReference type="Ensembl" id="ENSPRET00000034141.1">
    <property type="protein sequence ID" value="ENSPREP00000033761.1"/>
    <property type="gene ID" value="ENSPREG00000022870.1"/>
</dbReference>
<dbReference type="Gene3D" id="2.30.29.30">
    <property type="entry name" value="Pleckstrin-homology domain (PH domain)/Phosphotyrosine-binding domain (PTB)"/>
    <property type="match status" value="1"/>
</dbReference>
<dbReference type="SUPFAM" id="SSF50729">
    <property type="entry name" value="PH domain-like"/>
    <property type="match status" value="1"/>
</dbReference>
<reference evidence="3" key="1">
    <citation type="submission" date="2013-11" db="EMBL/GenBank/DDBJ databases">
        <title>The genomic landscape of the Guanapo guppy.</title>
        <authorList>
            <person name="Kuenstner A."/>
            <person name="Dreyer C."/>
        </authorList>
    </citation>
    <scope>NUCLEOTIDE SEQUENCE</scope>
    <source>
        <strain evidence="3">Guanapo</strain>
    </source>
</reference>
<dbReference type="InterPro" id="IPR048559">
    <property type="entry name" value="DAB1/2_SBM"/>
</dbReference>
<evidence type="ECO:0000313" key="3">
    <source>
        <dbReference type="Proteomes" id="UP000242638"/>
    </source>
</evidence>
<dbReference type="GO" id="GO:0005737">
    <property type="term" value="C:cytoplasm"/>
    <property type="evidence" value="ECO:0007669"/>
    <property type="project" value="TreeGrafter"/>
</dbReference>
<protein>
    <recommendedName>
        <fullName evidence="1">PID domain-containing protein</fullName>
    </recommendedName>
</protein>
<dbReference type="PANTHER" id="PTHR47695:SF3">
    <property type="entry name" value="PID DOMAIN-CONTAINING PROTEIN"/>
    <property type="match status" value="1"/>
</dbReference>
<dbReference type="GeneTree" id="ENSGT00940000155567"/>
<evidence type="ECO:0000259" key="1">
    <source>
        <dbReference type="PROSITE" id="PS01179"/>
    </source>
</evidence>
<dbReference type="Bgee" id="ENSPREG00000022870">
    <property type="expression patterns" value="Expressed in caudal fin"/>
</dbReference>
<dbReference type="AlphaFoldDB" id="A0A3P9QI11"/>
<dbReference type="InterPro" id="IPR011993">
    <property type="entry name" value="PH-like_dom_sf"/>
</dbReference>
<dbReference type="PANTHER" id="PTHR47695">
    <property type="entry name" value="PID DOMAIN-CONTAINING PROTEIN"/>
    <property type="match status" value="1"/>
</dbReference>
<name>A0A3P9QI11_POERE</name>